<feature type="region of interest" description="Disordered" evidence="1">
    <location>
        <begin position="1"/>
        <end position="67"/>
    </location>
</feature>
<evidence type="ECO:0000313" key="3">
    <source>
        <dbReference type="Proteomes" id="UP000323597"/>
    </source>
</evidence>
<organism evidence="2 3">
    <name type="scientific">Gossypium mustelinum</name>
    <name type="common">Cotton</name>
    <name type="synonym">Gossypium caicoense</name>
    <dbReference type="NCBI Taxonomy" id="34275"/>
    <lineage>
        <taxon>Eukaryota</taxon>
        <taxon>Viridiplantae</taxon>
        <taxon>Streptophyta</taxon>
        <taxon>Embryophyta</taxon>
        <taxon>Tracheophyta</taxon>
        <taxon>Spermatophyta</taxon>
        <taxon>Magnoliopsida</taxon>
        <taxon>eudicotyledons</taxon>
        <taxon>Gunneridae</taxon>
        <taxon>Pentapetalae</taxon>
        <taxon>rosids</taxon>
        <taxon>malvids</taxon>
        <taxon>Malvales</taxon>
        <taxon>Malvaceae</taxon>
        <taxon>Malvoideae</taxon>
        <taxon>Gossypium</taxon>
    </lineage>
</organism>
<dbReference type="Proteomes" id="UP000323597">
    <property type="component" value="Chromosome A01"/>
</dbReference>
<protein>
    <submittedName>
        <fullName evidence="2">Uncharacterized protein</fullName>
    </submittedName>
</protein>
<feature type="compositionally biased region" description="Basic and acidic residues" evidence="1">
    <location>
        <begin position="44"/>
        <end position="61"/>
    </location>
</feature>
<name>A0A5D3AE63_GOSMU</name>
<evidence type="ECO:0000256" key="1">
    <source>
        <dbReference type="SAM" id="MobiDB-lite"/>
    </source>
</evidence>
<proteinExistence type="predicted"/>
<dbReference type="EMBL" id="CM017636">
    <property type="protein sequence ID" value="TYJ48659.1"/>
    <property type="molecule type" value="Genomic_DNA"/>
</dbReference>
<reference evidence="2 3" key="1">
    <citation type="submission" date="2019-07" db="EMBL/GenBank/DDBJ databases">
        <title>WGS assembly of Gossypium mustelinum.</title>
        <authorList>
            <person name="Chen Z.J."/>
            <person name="Sreedasyam A."/>
            <person name="Ando A."/>
            <person name="Song Q."/>
            <person name="De L."/>
            <person name="Hulse-Kemp A."/>
            <person name="Ding M."/>
            <person name="Ye W."/>
            <person name="Kirkbride R."/>
            <person name="Jenkins J."/>
            <person name="Plott C."/>
            <person name="Lovell J."/>
            <person name="Lin Y.-M."/>
            <person name="Vaughn R."/>
            <person name="Liu B."/>
            <person name="Li W."/>
            <person name="Simpson S."/>
            <person name="Scheffler B."/>
            <person name="Saski C."/>
            <person name="Grover C."/>
            <person name="Hu G."/>
            <person name="Conover J."/>
            <person name="Carlson J."/>
            <person name="Shu S."/>
            <person name="Boston L."/>
            <person name="Williams M."/>
            <person name="Peterson D."/>
            <person name="Mcgee K."/>
            <person name="Jones D."/>
            <person name="Wendel J."/>
            <person name="Stelly D."/>
            <person name="Grimwood J."/>
            <person name="Schmutz J."/>
        </authorList>
    </citation>
    <scope>NUCLEOTIDE SEQUENCE [LARGE SCALE GENOMIC DNA]</scope>
    <source>
        <strain evidence="2">1408120.09</strain>
    </source>
</reference>
<feature type="compositionally biased region" description="Basic and acidic residues" evidence="1">
    <location>
        <begin position="15"/>
        <end position="24"/>
    </location>
</feature>
<feature type="compositionally biased region" description="Polar residues" evidence="1">
    <location>
        <begin position="1"/>
        <end position="14"/>
    </location>
</feature>
<sequence>MEKISQSHQSTTFHGSKDNNLKKENQRKRKPTMVKSLTPIKANNGDDSKTTTHYKEDKIIKGGDGVN</sequence>
<evidence type="ECO:0000313" key="2">
    <source>
        <dbReference type="EMBL" id="TYJ48659.1"/>
    </source>
</evidence>
<keyword evidence="3" id="KW-1185">Reference proteome</keyword>
<gene>
    <name evidence="2" type="ORF">E1A91_A01G078600v1</name>
</gene>
<dbReference type="AlphaFoldDB" id="A0A5D3AE63"/>
<accession>A0A5D3AE63</accession>